<feature type="region of interest" description="Disordered" evidence="1">
    <location>
        <begin position="205"/>
        <end position="229"/>
    </location>
</feature>
<feature type="compositionally biased region" description="Basic and acidic residues" evidence="1">
    <location>
        <begin position="131"/>
        <end position="141"/>
    </location>
</feature>
<evidence type="ECO:0000313" key="2">
    <source>
        <dbReference type="EMBL" id="MCE2056152.1"/>
    </source>
</evidence>
<evidence type="ECO:0000313" key="3">
    <source>
        <dbReference type="Proteomes" id="UP000823775"/>
    </source>
</evidence>
<reference evidence="2 3" key="1">
    <citation type="journal article" date="2021" name="BMC Genomics">
        <title>Datura genome reveals duplications of psychoactive alkaloid biosynthetic genes and high mutation rate following tissue culture.</title>
        <authorList>
            <person name="Rajewski A."/>
            <person name="Carter-House D."/>
            <person name="Stajich J."/>
            <person name="Litt A."/>
        </authorList>
    </citation>
    <scope>NUCLEOTIDE SEQUENCE [LARGE SCALE GENOMIC DNA]</scope>
    <source>
        <strain evidence="2">AR-01</strain>
    </source>
</reference>
<protein>
    <submittedName>
        <fullName evidence="2">Uncharacterized protein</fullName>
    </submittedName>
</protein>
<proteinExistence type="predicted"/>
<feature type="region of interest" description="Disordered" evidence="1">
    <location>
        <begin position="112"/>
        <end position="161"/>
    </location>
</feature>
<dbReference type="EMBL" id="JACEIK010006691">
    <property type="protein sequence ID" value="MCE2056152.1"/>
    <property type="molecule type" value="Genomic_DNA"/>
</dbReference>
<accession>A0ABS8W264</accession>
<dbReference type="Proteomes" id="UP000823775">
    <property type="component" value="Unassembled WGS sequence"/>
</dbReference>
<evidence type="ECO:0000256" key="1">
    <source>
        <dbReference type="SAM" id="MobiDB-lite"/>
    </source>
</evidence>
<comment type="caution">
    <text evidence="2">The sequence shown here is derived from an EMBL/GenBank/DDBJ whole genome shotgun (WGS) entry which is preliminary data.</text>
</comment>
<organism evidence="2 3">
    <name type="scientific">Datura stramonium</name>
    <name type="common">Jimsonweed</name>
    <name type="synonym">Common thornapple</name>
    <dbReference type="NCBI Taxonomy" id="4076"/>
    <lineage>
        <taxon>Eukaryota</taxon>
        <taxon>Viridiplantae</taxon>
        <taxon>Streptophyta</taxon>
        <taxon>Embryophyta</taxon>
        <taxon>Tracheophyta</taxon>
        <taxon>Spermatophyta</taxon>
        <taxon>Magnoliopsida</taxon>
        <taxon>eudicotyledons</taxon>
        <taxon>Gunneridae</taxon>
        <taxon>Pentapetalae</taxon>
        <taxon>asterids</taxon>
        <taxon>lamiids</taxon>
        <taxon>Solanales</taxon>
        <taxon>Solanaceae</taxon>
        <taxon>Solanoideae</taxon>
        <taxon>Datureae</taxon>
        <taxon>Datura</taxon>
    </lineage>
</organism>
<keyword evidence="3" id="KW-1185">Reference proteome</keyword>
<gene>
    <name evidence="2" type="ORF">HAX54_044127</name>
</gene>
<feature type="compositionally biased region" description="Polar residues" evidence="1">
    <location>
        <begin position="142"/>
        <end position="153"/>
    </location>
</feature>
<sequence>MRSSAQPIQRGLGSKAGLTQQAPFLVRLLVSTREEFYLQRRSTGDTQIALTDTREGEVVFLSSRHTVRRMNLYLASEVAGGLAAQLFERNAVVLVPIRQRFIQLNPHSKEDHKLGARRNRKFQHVENGLYDQRDQSARERGYSSSGETKSSLLLTEPSVRGPSSTCYEAPVFGGSPLLDLERRTSGQRERSARARLGLVISKTNEKRSGSIGGGGRAVPQKGKPRSNSNWEISRGLLPVYQIEDDRGPTIVALHKTVPFHFEFLPS</sequence>
<name>A0ABS8W264_DATST</name>